<dbReference type="KEGG" id="csn:Cyast_1136"/>
<dbReference type="EMBL" id="CP003940">
    <property type="protein sequence ID" value="AFZ47103.1"/>
    <property type="molecule type" value="Genomic_DNA"/>
</dbReference>
<dbReference type="Proteomes" id="UP000010483">
    <property type="component" value="Chromosome"/>
</dbReference>
<sequence>MNRKTKDFLIKKYFDFRINTTELYDHIRFRKYPYKFLFLFSHMRSGSSLLTHLIINNPEVIGYGETHLCYKSTEDLKKLLYNVYEKVRSYQMNEIYVLDKILHNQRLQNNDFLSSQSIKTIFLLREPKATINSLLILKPHWTSKEASNYYCGRLLTLVNYAQSINDRNRCLFITYEQIIDQSQSVLDKLQNYLNTKEEFSEQYQVTRITGLKGIGDSSSNIKSGKIIKKSPSKQMEIDHDSLNRAIASFSQTSETLSQYCQTIKDNL</sequence>
<dbReference type="InterPro" id="IPR027417">
    <property type="entry name" value="P-loop_NTPase"/>
</dbReference>
<keyword evidence="2" id="KW-1185">Reference proteome</keyword>
<proteinExistence type="predicted"/>
<dbReference type="STRING" id="292563.Cyast_1136"/>
<dbReference type="eggNOG" id="ENOG5032SK5">
    <property type="taxonomic scope" value="Bacteria"/>
</dbReference>
<dbReference type="BioCyc" id="CSTA292563:G1353-1144-MONOMER"/>
<dbReference type="AlphaFoldDB" id="K9YLX9"/>
<protein>
    <submittedName>
        <fullName evidence="1">Uncharacterized protein</fullName>
    </submittedName>
</protein>
<dbReference type="HOGENOM" id="CLU_085995_0_0_3"/>
<evidence type="ECO:0000313" key="2">
    <source>
        <dbReference type="Proteomes" id="UP000010483"/>
    </source>
</evidence>
<accession>K9YLX9</accession>
<reference evidence="2" key="1">
    <citation type="journal article" date="2013" name="Proc. Natl. Acad. Sci. U.S.A.">
        <title>Improving the coverage of the cyanobacterial phylum using diversity-driven genome sequencing.</title>
        <authorList>
            <person name="Shih P.M."/>
            <person name="Wu D."/>
            <person name="Latifi A."/>
            <person name="Axen S.D."/>
            <person name="Fewer D.P."/>
            <person name="Talla E."/>
            <person name="Calteau A."/>
            <person name="Cai F."/>
            <person name="Tandeau de Marsac N."/>
            <person name="Rippka R."/>
            <person name="Herdman M."/>
            <person name="Sivonen K."/>
            <person name="Coursin T."/>
            <person name="Laurent T."/>
            <person name="Goodwin L."/>
            <person name="Nolan M."/>
            <person name="Davenport K.W."/>
            <person name="Han C.S."/>
            <person name="Rubin E.M."/>
            <person name="Eisen J.A."/>
            <person name="Woyke T."/>
            <person name="Gugger M."/>
            <person name="Kerfeld C.A."/>
        </authorList>
    </citation>
    <scope>NUCLEOTIDE SEQUENCE [LARGE SCALE GENOMIC DNA]</scope>
    <source>
        <strain evidence="2">ATCC 29140 / PCC 7202</strain>
    </source>
</reference>
<organism evidence="1 2">
    <name type="scientific">Cyanobacterium stanieri (strain ATCC 29140 / PCC 7202)</name>
    <dbReference type="NCBI Taxonomy" id="292563"/>
    <lineage>
        <taxon>Bacteria</taxon>
        <taxon>Bacillati</taxon>
        <taxon>Cyanobacteriota</taxon>
        <taxon>Cyanophyceae</taxon>
        <taxon>Oscillatoriophycideae</taxon>
        <taxon>Chroococcales</taxon>
        <taxon>Geminocystaceae</taxon>
        <taxon>Cyanobacterium</taxon>
    </lineage>
</organism>
<dbReference type="Gene3D" id="3.40.50.300">
    <property type="entry name" value="P-loop containing nucleotide triphosphate hydrolases"/>
    <property type="match status" value="1"/>
</dbReference>
<dbReference type="SUPFAM" id="SSF52540">
    <property type="entry name" value="P-loop containing nucleoside triphosphate hydrolases"/>
    <property type="match status" value="1"/>
</dbReference>
<evidence type="ECO:0000313" key="1">
    <source>
        <dbReference type="EMBL" id="AFZ47103.1"/>
    </source>
</evidence>
<name>K9YLX9_CYASC</name>
<gene>
    <name evidence="1" type="ordered locus">Cyast_1136</name>
</gene>